<organism evidence="2 3">
    <name type="scientific">Lactococcus lactis subsp. lactis</name>
    <name type="common">Streptococcus lactis</name>
    <dbReference type="NCBI Taxonomy" id="1360"/>
    <lineage>
        <taxon>Bacteria</taxon>
        <taxon>Bacillati</taxon>
        <taxon>Bacillota</taxon>
        <taxon>Bacilli</taxon>
        <taxon>Lactobacillales</taxon>
        <taxon>Streptococcaceae</taxon>
        <taxon>Lactococcus</taxon>
    </lineage>
</organism>
<dbReference type="AlphaFoldDB" id="A0A0V8D7J6"/>
<comment type="caution">
    <text evidence="2">The sequence shown here is derived from an EMBL/GenBank/DDBJ whole genome shotgun (WGS) entry which is preliminary data.</text>
</comment>
<evidence type="ECO:0000256" key="1">
    <source>
        <dbReference type="SAM" id="Phobius"/>
    </source>
</evidence>
<accession>A0A0V8D7J6</accession>
<proteinExistence type="predicted"/>
<dbReference type="PATRIC" id="fig|1360.106.peg.1620"/>
<evidence type="ECO:0000313" key="2">
    <source>
        <dbReference type="EMBL" id="KSU09193.1"/>
    </source>
</evidence>
<protein>
    <submittedName>
        <fullName evidence="2">Uncharacterized protein</fullName>
    </submittedName>
</protein>
<reference evidence="3" key="1">
    <citation type="submission" date="2015-10" db="EMBL/GenBank/DDBJ databases">
        <title>Draft Genome Sequences of 11 Lactococcus lactis subspecies cremoris strains.</title>
        <authorList>
            <person name="Wels M."/>
            <person name="Backus L."/>
            <person name="Boekhorst J."/>
            <person name="Dijkstra A."/>
            <person name="Beerthuizen M."/>
            <person name="Kelly W."/>
            <person name="Siezen R."/>
            <person name="Bachmann H."/>
            <person name="Van Hijum S."/>
        </authorList>
    </citation>
    <scope>NUCLEOTIDE SEQUENCE [LARGE SCALE GENOMIC DNA]</scope>
    <source>
        <strain evidence="3">LMG8520</strain>
    </source>
</reference>
<name>A0A0V8D7J6_LACLL</name>
<dbReference type="RefSeq" id="WP_058209850.1">
    <property type="nucleotide sequence ID" value="NZ_LKLP01000079.1"/>
</dbReference>
<gene>
    <name evidence="2" type="ORF">LMG8520_1506</name>
</gene>
<evidence type="ECO:0000313" key="3">
    <source>
        <dbReference type="Proteomes" id="UP000054230"/>
    </source>
</evidence>
<dbReference type="Proteomes" id="UP000054230">
    <property type="component" value="Unassembled WGS sequence"/>
</dbReference>
<feature type="transmembrane region" description="Helical" evidence="1">
    <location>
        <begin position="84"/>
        <end position="105"/>
    </location>
</feature>
<keyword evidence="1" id="KW-0472">Membrane</keyword>
<sequence>MKPIQLQKTTIDIPFVDVDGRTQLVIEFDRSDENIKRLYDSFEELEQAKNDLSVSENEDIFEDTRAFVKKTKDPIFGEGTFDKVYALSPSVLIVVVYFYQMAMALKEELEMDDFKNFEDKYLS</sequence>
<dbReference type="EMBL" id="LKLP01000079">
    <property type="protein sequence ID" value="KSU09193.1"/>
    <property type="molecule type" value="Genomic_DNA"/>
</dbReference>
<keyword evidence="1" id="KW-1133">Transmembrane helix</keyword>
<keyword evidence="1" id="KW-0812">Transmembrane</keyword>